<feature type="signal peptide" evidence="1">
    <location>
        <begin position="1"/>
        <end position="35"/>
    </location>
</feature>
<proteinExistence type="predicted"/>
<evidence type="ECO:0008006" key="6">
    <source>
        <dbReference type="Google" id="ProtNLM"/>
    </source>
</evidence>
<reference evidence="3 5" key="2">
    <citation type="submission" date="2020-07" db="EMBL/GenBank/DDBJ databases">
        <title>Sequencing the genomes of 1000 actinobacteria strains.</title>
        <authorList>
            <person name="Klenk H.-P."/>
        </authorList>
    </citation>
    <scope>NUCLEOTIDE SEQUENCE [LARGE SCALE GENOMIC DNA]</scope>
    <source>
        <strain evidence="3 5">DSM 41455</strain>
    </source>
</reference>
<evidence type="ECO:0000313" key="5">
    <source>
        <dbReference type="Proteomes" id="UP000530403"/>
    </source>
</evidence>
<comment type="caution">
    <text evidence="2">The sequence shown here is derived from an EMBL/GenBank/DDBJ whole genome shotgun (WGS) entry which is preliminary data.</text>
</comment>
<evidence type="ECO:0000313" key="2">
    <source>
        <dbReference type="EMBL" id="GFM95620.1"/>
    </source>
</evidence>
<evidence type="ECO:0000313" key="4">
    <source>
        <dbReference type="Proteomes" id="UP000498980"/>
    </source>
</evidence>
<dbReference type="AlphaFoldDB" id="A0A7J0BZD0"/>
<dbReference type="RefSeq" id="WP_173310688.1">
    <property type="nucleotide sequence ID" value="NZ_BAAAUE010000008.1"/>
</dbReference>
<reference evidence="2 4" key="1">
    <citation type="submission" date="2020-05" db="EMBL/GenBank/DDBJ databases">
        <title>Whole genome shotgun sequence of Streptomyces fulvorobeus NBRC 15897.</title>
        <authorList>
            <person name="Komaki H."/>
            <person name="Tamura T."/>
        </authorList>
    </citation>
    <scope>NUCLEOTIDE SEQUENCE [LARGE SCALE GENOMIC DNA]</scope>
    <source>
        <strain evidence="2 4">NBRC 15897</strain>
    </source>
</reference>
<dbReference type="EMBL" id="BLWC01000001">
    <property type="protein sequence ID" value="GFM95620.1"/>
    <property type="molecule type" value="Genomic_DNA"/>
</dbReference>
<keyword evidence="4" id="KW-1185">Reference proteome</keyword>
<protein>
    <recommendedName>
        <fullName evidence="6">Lipoprotein</fullName>
    </recommendedName>
</protein>
<gene>
    <name evidence="3" type="ORF">HEB29_000403</name>
    <name evidence="2" type="ORF">Sfulv_04310</name>
</gene>
<feature type="chain" id="PRO_5036204702" description="Lipoprotein" evidence="1">
    <location>
        <begin position="36"/>
        <end position="238"/>
    </location>
</feature>
<accession>A0A7J0BZD0</accession>
<dbReference type="Proteomes" id="UP000530403">
    <property type="component" value="Unassembled WGS sequence"/>
</dbReference>
<dbReference type="EMBL" id="JACCCF010000001">
    <property type="protein sequence ID" value="NYE39392.1"/>
    <property type="molecule type" value="Genomic_DNA"/>
</dbReference>
<name>A0A7J0BZD0_9ACTN</name>
<keyword evidence="1" id="KW-0732">Signal</keyword>
<evidence type="ECO:0000256" key="1">
    <source>
        <dbReference type="SAM" id="SignalP"/>
    </source>
</evidence>
<organism evidence="2 4">
    <name type="scientific">Streptomyces fulvorobeus</name>
    <dbReference type="NCBI Taxonomy" id="284028"/>
    <lineage>
        <taxon>Bacteria</taxon>
        <taxon>Bacillati</taxon>
        <taxon>Actinomycetota</taxon>
        <taxon>Actinomycetes</taxon>
        <taxon>Kitasatosporales</taxon>
        <taxon>Streptomycetaceae</taxon>
        <taxon>Streptomyces</taxon>
    </lineage>
</organism>
<evidence type="ECO:0000313" key="3">
    <source>
        <dbReference type="EMBL" id="NYE39392.1"/>
    </source>
</evidence>
<dbReference type="Proteomes" id="UP000498980">
    <property type="component" value="Unassembled WGS sequence"/>
</dbReference>
<sequence length="238" mass="25264">MRTTSLRPMLATLAALALVLAAVAVQLTLSRPATAAAGQTTVVSGGPSTFTQQLPTGGASQYSTPLERCHTSPSYPLGGTNPILSEPLTTAFTSNVPLSVSVKADSTSGYGVRELVFVNRSSKPIHLDCGVLIFRAPSGSDQHHYGASQAFGHPQQDFLEVKRGDGTSFYIARLGFHDVPLAQRGIDPGHTWVYRLGGSGQSALPLEATRDSIRFIADMNVSSNTDLVKKYGTNRYAN</sequence>